<dbReference type="Gene3D" id="3.40.50.12370">
    <property type="match status" value="1"/>
</dbReference>
<dbReference type="Proteomes" id="UP000283000">
    <property type="component" value="Chromosome"/>
</dbReference>
<evidence type="ECO:0000313" key="7">
    <source>
        <dbReference type="EMBL" id="SMX92515.1"/>
    </source>
</evidence>
<evidence type="ECO:0000259" key="2">
    <source>
        <dbReference type="Pfam" id="PF00582"/>
    </source>
</evidence>
<accession>A0A1D7W0F7</accession>
<reference evidence="11" key="5">
    <citation type="submission" date="2017-03" db="EMBL/GenBank/DDBJ databases">
        <authorList>
            <person name="Monnet C."/>
        </authorList>
    </citation>
    <scope>NUCLEOTIDE SEQUENCE [LARGE SCALE GENOMIC DNA]</scope>
    <source>
        <strain evidence="11">ATCC 9175</strain>
    </source>
</reference>
<evidence type="ECO:0000313" key="5">
    <source>
        <dbReference type="EMBL" id="PCC53251.1"/>
    </source>
</evidence>
<evidence type="ECO:0000313" key="4">
    <source>
        <dbReference type="EMBL" id="AZT92368.1"/>
    </source>
</evidence>
<reference evidence="5 9" key="3">
    <citation type="journal article" date="2017" name="Elife">
        <title>Extensive horizontal gene transfer in cheese-associated bacteria.</title>
        <authorList>
            <person name="Bonham K.S."/>
            <person name="Wolfe B.E."/>
            <person name="Dutton R.J."/>
        </authorList>
    </citation>
    <scope>NUCLEOTIDE SEQUENCE [LARGE SCALE GENOMIC DNA]</scope>
    <source>
        <strain evidence="5 9">738_8</strain>
    </source>
</reference>
<dbReference type="CDD" id="cd00293">
    <property type="entry name" value="USP-like"/>
    <property type="match status" value="1"/>
</dbReference>
<organism evidence="3 8">
    <name type="scientific">Brevibacterium aurantiacum</name>
    <dbReference type="NCBI Taxonomy" id="273384"/>
    <lineage>
        <taxon>Bacteria</taxon>
        <taxon>Bacillati</taxon>
        <taxon>Actinomycetota</taxon>
        <taxon>Actinomycetes</taxon>
        <taxon>Micrococcales</taxon>
        <taxon>Brevibacteriaceae</taxon>
        <taxon>Brevibacterium</taxon>
    </lineage>
</organism>
<evidence type="ECO:0000313" key="6">
    <source>
        <dbReference type="EMBL" id="SMX86939.1"/>
    </source>
</evidence>
<dbReference type="Proteomes" id="UP000234525">
    <property type="component" value="Unassembled WGS sequence"/>
</dbReference>
<reference evidence="4 12" key="6">
    <citation type="submission" date="2017-12" db="EMBL/GenBank/DDBJ databases">
        <authorList>
            <person name="Levesque S."/>
        </authorList>
    </citation>
    <scope>NUCLEOTIDE SEQUENCE [LARGE SCALE GENOMIC DNA]</scope>
    <source>
        <strain evidence="4 12">SMQ-1417</strain>
    </source>
</reference>
<dbReference type="EMBL" id="CP017150">
    <property type="protein sequence ID" value="AOP52462.1"/>
    <property type="molecule type" value="Genomic_DNA"/>
</dbReference>
<comment type="similarity">
    <text evidence="1">Belongs to the universal stress protein A family.</text>
</comment>
<dbReference type="EMBL" id="FXZB01000016">
    <property type="protein sequence ID" value="SMX86939.1"/>
    <property type="molecule type" value="Genomic_DNA"/>
</dbReference>
<feature type="domain" description="UspA" evidence="2">
    <location>
        <begin position="68"/>
        <end position="116"/>
    </location>
</feature>
<dbReference type="PATRIC" id="fig|1703.10.peg.768"/>
<dbReference type="Proteomes" id="UP000094793">
    <property type="component" value="Chromosome"/>
</dbReference>
<dbReference type="RefSeq" id="WP_009881595.1">
    <property type="nucleotide sequence ID" value="NZ_AAGP01000002.1"/>
</dbReference>
<evidence type="ECO:0000313" key="12">
    <source>
        <dbReference type="Proteomes" id="UP000283000"/>
    </source>
</evidence>
<evidence type="ECO:0000256" key="1">
    <source>
        <dbReference type="ARBA" id="ARBA00008791"/>
    </source>
</evidence>
<reference evidence="4 12" key="7">
    <citation type="submission" date="2019-01" db="EMBL/GenBank/DDBJ databases">
        <title>Comparative genomic analysis of Brevibacterium aurantiacum sheds light on its evolution and its adaptation to smear-ripened cheeses.</title>
        <authorList>
            <person name="Moineau S."/>
        </authorList>
    </citation>
    <scope>NUCLEOTIDE SEQUENCE [LARGE SCALE GENOMIC DNA]</scope>
    <source>
        <strain evidence="4 12">SMQ-1417</strain>
    </source>
</reference>
<keyword evidence="11" id="KW-1185">Reference proteome</keyword>
<evidence type="ECO:0000313" key="11">
    <source>
        <dbReference type="Proteomes" id="UP000234525"/>
    </source>
</evidence>
<dbReference type="InterPro" id="IPR006016">
    <property type="entry name" value="UspA"/>
</dbReference>
<dbReference type="OrthoDB" id="5419113at2"/>
<evidence type="ECO:0000313" key="3">
    <source>
        <dbReference type="EMBL" id="AOP52462.1"/>
    </source>
</evidence>
<dbReference type="Proteomes" id="UP000234300">
    <property type="component" value="Unassembled WGS sequence"/>
</dbReference>
<dbReference type="Proteomes" id="UP000217881">
    <property type="component" value="Unassembled WGS sequence"/>
</dbReference>
<evidence type="ECO:0000313" key="10">
    <source>
        <dbReference type="Proteomes" id="UP000234300"/>
    </source>
</evidence>
<reference evidence="6 10" key="4">
    <citation type="submission" date="2017-03" db="EMBL/GenBank/DDBJ databases">
        <authorList>
            <person name="Afonso C.L."/>
            <person name="Miller P.J."/>
            <person name="Scott M.A."/>
            <person name="Spackman E."/>
            <person name="Goraichik I."/>
            <person name="Dimitrov K.M."/>
            <person name="Suarez D.L."/>
            <person name="Swayne D.E."/>
        </authorList>
    </citation>
    <scope>NUCLEOTIDE SEQUENCE [LARGE SCALE GENOMIC DNA]</scope>
    <source>
        <strain evidence="7">8</strain>
        <strain evidence="10">8(6)</strain>
        <strain evidence="6">ATCC 9175</strain>
    </source>
</reference>
<dbReference type="EMBL" id="NRHA01000013">
    <property type="protein sequence ID" value="PCC53251.1"/>
    <property type="molecule type" value="Genomic_DNA"/>
</dbReference>
<accession>A0A2H1JYE0</accession>
<gene>
    <name evidence="6" type="ORF">BAUR9175_02440</name>
    <name evidence="7" type="ORF">BAURA86_02213</name>
    <name evidence="3" type="ORF">BLSMQ_0748</name>
    <name evidence="5" type="ORF">CIK59_11000</name>
    <name evidence="4" type="ORF">CXR23_03780</name>
</gene>
<dbReference type="EMBL" id="CP025330">
    <property type="protein sequence ID" value="AZT92368.1"/>
    <property type="molecule type" value="Genomic_DNA"/>
</dbReference>
<evidence type="ECO:0000313" key="8">
    <source>
        <dbReference type="Proteomes" id="UP000094793"/>
    </source>
</evidence>
<proteinExistence type="inferred from homology"/>
<dbReference type="AlphaFoldDB" id="A0A1D7W0F7"/>
<dbReference type="GeneID" id="60905109"/>
<evidence type="ECO:0000313" key="9">
    <source>
        <dbReference type="Proteomes" id="UP000217881"/>
    </source>
</evidence>
<reference evidence="8" key="2">
    <citation type="submission" date="2016-09" db="EMBL/GenBank/DDBJ databases">
        <title>Complete Genome Sequence of Brevibacterium linens SMQ-1335.</title>
        <authorList>
            <person name="de Melo A.G."/>
            <person name="Labrie S.J."/>
            <person name="Dumaresq J."/>
            <person name="Roberts R.J."/>
            <person name="Tremblay D.M."/>
            <person name="Moineau S."/>
        </authorList>
    </citation>
    <scope>NUCLEOTIDE SEQUENCE [LARGE SCALE GENOMIC DNA]</scope>
    <source>
        <strain evidence="8">SMQ-1335</strain>
    </source>
</reference>
<name>A0A1D7W0F7_BREAU</name>
<dbReference type="KEGG" id="blin:BLSMQ_0748"/>
<dbReference type="InterPro" id="IPR006015">
    <property type="entry name" value="Universal_stress_UspA"/>
</dbReference>
<accession>A0A2A3ZP59</accession>
<dbReference type="EMBL" id="FXZI01000007">
    <property type="protein sequence ID" value="SMX92515.1"/>
    <property type="molecule type" value="Genomic_DNA"/>
</dbReference>
<dbReference type="PRINTS" id="PR01438">
    <property type="entry name" value="UNVRSLSTRESS"/>
</dbReference>
<protein>
    <submittedName>
        <fullName evidence="3 6">Universal stress protein</fullName>
    </submittedName>
</protein>
<sequence>MSVAVAVTDSPEGRTALDSAVAEARALDTGLLLINLTLHDFTDDEIPADLDVTLINRSGRGDRDPVTAVLDELSDHAEVDRLVLGVRSRSRVGKVLLGSVAQRLILRSPVPVLTVRVPEAARR</sequence>
<dbReference type="Pfam" id="PF00582">
    <property type="entry name" value="Usp"/>
    <property type="match status" value="1"/>
</dbReference>
<dbReference type="SUPFAM" id="SSF52402">
    <property type="entry name" value="Adenine nucleotide alpha hydrolases-like"/>
    <property type="match status" value="1"/>
</dbReference>
<reference evidence="3" key="1">
    <citation type="submission" date="2016-09" db="EMBL/GenBank/DDBJ databases">
        <title>Complete Genome Sequence of Brevibacterium aurantiacum SMQ-1335.</title>
        <authorList>
            <person name="de Melo A.G."/>
            <person name="Labrie S.J."/>
            <person name="Dumaresq J."/>
            <person name="Roberts R.J."/>
            <person name="Tremblay D.M."/>
            <person name="Moineau S."/>
        </authorList>
    </citation>
    <scope>NUCLEOTIDE SEQUENCE</scope>
    <source>
        <strain evidence="3">SMQ-1335</strain>
    </source>
</reference>
<dbReference type="eggNOG" id="COG0589">
    <property type="taxonomic scope" value="Bacteria"/>
</dbReference>